<dbReference type="OrthoDB" id="1935089at2759"/>
<name>A0A9N7MJV3_STRHE</name>
<reference evidence="2" key="1">
    <citation type="submission" date="2019-12" db="EMBL/GenBank/DDBJ databases">
        <authorList>
            <person name="Scholes J."/>
        </authorList>
    </citation>
    <scope>NUCLEOTIDE SEQUENCE</scope>
</reference>
<dbReference type="AlphaFoldDB" id="A0A9N7MJV3"/>
<dbReference type="Proteomes" id="UP001153555">
    <property type="component" value="Unassembled WGS sequence"/>
</dbReference>
<dbReference type="PANTHER" id="PTHR33710:SF62">
    <property type="entry name" value="DUF4283 DOMAIN PROTEIN"/>
    <property type="match status" value="1"/>
</dbReference>
<dbReference type="Pfam" id="PF03372">
    <property type="entry name" value="Exo_endo_phos"/>
    <property type="match status" value="1"/>
</dbReference>
<dbReference type="InterPro" id="IPR036691">
    <property type="entry name" value="Endo/exonu/phosph_ase_sf"/>
</dbReference>
<dbReference type="Gene3D" id="3.60.10.10">
    <property type="entry name" value="Endonuclease/exonuclease/phosphatase"/>
    <property type="match status" value="1"/>
</dbReference>
<organism evidence="2 3">
    <name type="scientific">Striga hermonthica</name>
    <name type="common">Purple witchweed</name>
    <name type="synonym">Buchnera hermonthica</name>
    <dbReference type="NCBI Taxonomy" id="68872"/>
    <lineage>
        <taxon>Eukaryota</taxon>
        <taxon>Viridiplantae</taxon>
        <taxon>Streptophyta</taxon>
        <taxon>Embryophyta</taxon>
        <taxon>Tracheophyta</taxon>
        <taxon>Spermatophyta</taxon>
        <taxon>Magnoliopsida</taxon>
        <taxon>eudicotyledons</taxon>
        <taxon>Gunneridae</taxon>
        <taxon>Pentapetalae</taxon>
        <taxon>asterids</taxon>
        <taxon>lamiids</taxon>
        <taxon>Lamiales</taxon>
        <taxon>Orobanchaceae</taxon>
        <taxon>Buchnereae</taxon>
        <taxon>Striga</taxon>
    </lineage>
</organism>
<evidence type="ECO:0000313" key="3">
    <source>
        <dbReference type="Proteomes" id="UP001153555"/>
    </source>
</evidence>
<sequence>PVDLKGGLFLCWSDNVSIVDIISSCFGLEVCFMLPNNPNKFWAVFVYASNCGKERDAQWQAIKRHSMLWGDKWFLGGDFNDLVSNEEKRGGKVRSESSFRSFRNFIWGLKVQNIGFKGYPYTWSNNRNGEGFVEERLDRFLFSDEWLLSFPLTTTTHIPRISSDHCLLLMDTNPGSGQRKKRFYFDARWPRKNGFQEAVTEAWQKQVYGPPLYSIQSKIRNTRMALLKWKTSQATNSALLIDSYNAQLAVMLNQGSRKDWDNWMEIKKKLQKAYLEEEEYWRQKSRIQWLKNGDKNTRYFHTCVKHRRIKNKIAYLMKDNGESCGEEKEIVEEIVNSFQKIFTSTEHRVEECSLEGMQRVINLSKSSIFFSKNTSNDSKDYICQLFGGIQVVRSSKYLGMPLGIGKSKLDTFKFV</sequence>
<dbReference type="EMBL" id="CACSLK010000214">
    <property type="protein sequence ID" value="CAA0805858.1"/>
    <property type="molecule type" value="Genomic_DNA"/>
</dbReference>
<feature type="domain" description="Endonuclease/exonuclease/phosphatase" evidence="1">
    <location>
        <begin position="55"/>
        <end position="165"/>
    </location>
</feature>
<evidence type="ECO:0000313" key="2">
    <source>
        <dbReference type="EMBL" id="CAA0805858.1"/>
    </source>
</evidence>
<gene>
    <name evidence="2" type="ORF">SHERM_00770</name>
</gene>
<comment type="caution">
    <text evidence="2">The sequence shown here is derived from an EMBL/GenBank/DDBJ whole genome shotgun (WGS) entry which is preliminary data.</text>
</comment>
<keyword evidence="3" id="KW-1185">Reference proteome</keyword>
<dbReference type="PANTHER" id="PTHR33710">
    <property type="entry name" value="BNAC02G09200D PROTEIN"/>
    <property type="match status" value="1"/>
</dbReference>
<accession>A0A9N7MJV3</accession>
<dbReference type="InterPro" id="IPR005135">
    <property type="entry name" value="Endo/exonuclease/phosphatase"/>
</dbReference>
<dbReference type="SUPFAM" id="SSF56219">
    <property type="entry name" value="DNase I-like"/>
    <property type="match status" value="1"/>
</dbReference>
<protein>
    <recommendedName>
        <fullName evidence="1">Endonuclease/exonuclease/phosphatase domain-containing protein</fullName>
    </recommendedName>
</protein>
<evidence type="ECO:0000259" key="1">
    <source>
        <dbReference type="Pfam" id="PF03372"/>
    </source>
</evidence>
<proteinExistence type="predicted"/>
<feature type="non-terminal residue" evidence="2">
    <location>
        <position position="415"/>
    </location>
</feature>
<feature type="non-terminal residue" evidence="2">
    <location>
        <position position="1"/>
    </location>
</feature>